<organism evidence="3">
    <name type="scientific">Solanum peruvianum</name>
    <name type="common">Peruvian tomato</name>
    <name type="synonym">Lycopersicon peruvianum</name>
    <dbReference type="NCBI Taxonomy" id="4082"/>
    <lineage>
        <taxon>Eukaryota</taxon>
        <taxon>Viridiplantae</taxon>
        <taxon>Streptophyta</taxon>
        <taxon>Embryophyta</taxon>
        <taxon>Tracheophyta</taxon>
        <taxon>Spermatophyta</taxon>
        <taxon>Magnoliopsida</taxon>
        <taxon>eudicotyledons</taxon>
        <taxon>Gunneridae</taxon>
        <taxon>Pentapetalae</taxon>
        <taxon>asterids</taxon>
        <taxon>lamiids</taxon>
        <taxon>Solanales</taxon>
        <taxon>Solanaceae</taxon>
        <taxon>Solanoideae</taxon>
        <taxon>Solaneae</taxon>
        <taxon>Solanum</taxon>
        <taxon>Solanum subgen. Lycopersicon</taxon>
    </lineage>
</organism>
<name>A0A075TNJ6_SOLPE</name>
<dbReference type="InterPro" id="IPR036047">
    <property type="entry name" value="F-box-like_dom_sf"/>
</dbReference>
<dbReference type="InterPro" id="IPR050796">
    <property type="entry name" value="SCF_F-box_component"/>
</dbReference>
<dbReference type="EMBL" id="KJ814856">
    <property type="protein sequence ID" value="AIG62918.1"/>
    <property type="molecule type" value="mRNA"/>
</dbReference>
<sequence>MADGIMKKLNEDVVIYILLRLAVKSLLRFNCISKTCYSLIKSSTFVYLYLNRTTTFKDEFILFKHCFEYERNMHKTILSFLSGDDDDDDYFNPIIQDLDVTHLKTNNNYSIDQFIGPCNGLIAMMDTVTTILINPSTRNYRLLPPDQFIGCEEDHYRSIQIVGFGYDSIANDYKVIRISKIYMTDRDDYPEEMDRIVDIYDLSVDCWRKLDGDVVQQLSTFYCASSSQMFYRGICHWFASQYIEGEIDEYLILCFEMSTEIFHSLKIPEPCYLMYGPSCKLMLLQDSLALIYHPYSEPVIPDEKDLINIWIMKDYNVYESWTKKYTIRGHQIDFPLAIWKGYLFLYQSGSGSMMSYNLNSNVVKELSFHGVHKSFRVIGYKDSLTSIPRENEHTTHVQKF</sequence>
<reference evidence="3" key="1">
    <citation type="submission" date="2014-04" db="EMBL/GenBank/DDBJ databases">
        <title>Control of interspecific reproductive barriers in tomato.</title>
        <authorList>
            <person name="Guo H."/>
            <person name="Li M."/>
            <person name="Xu C."/>
            <person name="Li Q."/>
            <person name="Zhang Y."/>
            <person name="Xue Y."/>
        </authorList>
    </citation>
    <scope>NUCLEOTIDE SEQUENCE</scope>
    <source>
        <strain evidence="3">LA0446</strain>
        <tissue evidence="3">Pollen</tissue>
    </source>
</reference>
<feature type="domain" description="F-box" evidence="1">
    <location>
        <begin position="8"/>
        <end position="45"/>
    </location>
</feature>
<dbReference type="InterPro" id="IPR017451">
    <property type="entry name" value="F-box-assoc_interact_dom"/>
</dbReference>
<evidence type="ECO:0000259" key="2">
    <source>
        <dbReference type="Pfam" id="PF07734"/>
    </source>
</evidence>
<evidence type="ECO:0000259" key="1">
    <source>
        <dbReference type="Pfam" id="PF00646"/>
    </source>
</evidence>
<feature type="domain" description="F-box associated beta-propeller type 1" evidence="2">
    <location>
        <begin position="101"/>
        <end position="345"/>
    </location>
</feature>
<accession>A0A075TNJ6</accession>
<dbReference type="SUPFAM" id="SSF81383">
    <property type="entry name" value="F-box domain"/>
    <property type="match status" value="1"/>
</dbReference>
<proteinExistence type="evidence at transcript level"/>
<dbReference type="PANTHER" id="PTHR31672">
    <property type="entry name" value="BNACNNG10540D PROTEIN"/>
    <property type="match status" value="1"/>
</dbReference>
<evidence type="ECO:0000313" key="3">
    <source>
        <dbReference type="EMBL" id="AIG62918.1"/>
    </source>
</evidence>
<gene>
    <name evidence="3" type="primary">SLF13</name>
</gene>
<dbReference type="Pfam" id="PF00646">
    <property type="entry name" value="F-box"/>
    <property type="match status" value="1"/>
</dbReference>
<dbReference type="AlphaFoldDB" id="A0A075TNJ6"/>
<dbReference type="PANTHER" id="PTHR31672:SF13">
    <property type="entry name" value="F-BOX PROTEIN CPR30-LIKE"/>
    <property type="match status" value="1"/>
</dbReference>
<protein>
    <submittedName>
        <fullName evidence="3">S-locus F-box protein type-13</fullName>
    </submittedName>
</protein>
<dbReference type="InterPro" id="IPR001810">
    <property type="entry name" value="F-box_dom"/>
</dbReference>
<dbReference type="InterPro" id="IPR006527">
    <property type="entry name" value="F-box-assoc_dom_typ1"/>
</dbReference>
<dbReference type="NCBIfam" id="TIGR01640">
    <property type="entry name" value="F_box_assoc_1"/>
    <property type="match status" value="1"/>
</dbReference>
<dbReference type="Pfam" id="PF07734">
    <property type="entry name" value="FBA_1"/>
    <property type="match status" value="1"/>
</dbReference>